<dbReference type="InterPro" id="IPR011037">
    <property type="entry name" value="Pyrv_Knase-like_insert_dom_sf"/>
</dbReference>
<gene>
    <name evidence="2" type="ORF">GCM10010517_12460</name>
</gene>
<feature type="domain" description="MOSC" evidence="1">
    <location>
        <begin position="48"/>
        <end position="182"/>
    </location>
</feature>
<dbReference type="PANTHER" id="PTHR30212:SF2">
    <property type="entry name" value="PROTEIN YIIM"/>
    <property type="match status" value="1"/>
</dbReference>
<protein>
    <submittedName>
        <fullName evidence="2">MOSC domain-containing protein</fullName>
    </submittedName>
</protein>
<sequence length="231" mass="25259">MAERSASGRAATGSSVTVASMRILSVNVGRVVEAEWAGRLGRTAIDKTPVPGRVRVGTNGLAGDERADLEHHGSSDHALYAYAREDYDWWQAELGRELRDAVFGENLTTADLDVNGAKIGERWRIGTVVAEVTGPRVPCGVFRNWMGERAWVRRFTQAGRVGAYLRVVEQGEVGAGDTVEIVSRPEGSVTVTESFRAYHGDRALLRRILAHPGHSAEWDRVAERVLGREAP</sequence>
<comment type="caution">
    <text evidence="2">The sequence shown here is derived from an EMBL/GenBank/DDBJ whole genome shotgun (WGS) entry which is preliminary data.</text>
</comment>
<evidence type="ECO:0000313" key="3">
    <source>
        <dbReference type="Proteomes" id="UP001500831"/>
    </source>
</evidence>
<organism evidence="2 3">
    <name type="scientific">Streptosporangium fragile</name>
    <dbReference type="NCBI Taxonomy" id="46186"/>
    <lineage>
        <taxon>Bacteria</taxon>
        <taxon>Bacillati</taxon>
        <taxon>Actinomycetota</taxon>
        <taxon>Actinomycetes</taxon>
        <taxon>Streptosporangiales</taxon>
        <taxon>Streptosporangiaceae</taxon>
        <taxon>Streptosporangium</taxon>
    </lineage>
</organism>
<evidence type="ECO:0000313" key="2">
    <source>
        <dbReference type="EMBL" id="GAA2854436.1"/>
    </source>
</evidence>
<dbReference type="EMBL" id="BAAAVI010000006">
    <property type="protein sequence ID" value="GAA2854436.1"/>
    <property type="molecule type" value="Genomic_DNA"/>
</dbReference>
<dbReference type="InterPro" id="IPR005302">
    <property type="entry name" value="MoCF_Sase_C"/>
</dbReference>
<reference evidence="2 3" key="1">
    <citation type="journal article" date="2019" name="Int. J. Syst. Evol. Microbiol.">
        <title>The Global Catalogue of Microorganisms (GCM) 10K type strain sequencing project: providing services to taxonomists for standard genome sequencing and annotation.</title>
        <authorList>
            <consortium name="The Broad Institute Genomics Platform"/>
            <consortium name="The Broad Institute Genome Sequencing Center for Infectious Disease"/>
            <person name="Wu L."/>
            <person name="Ma J."/>
        </authorList>
    </citation>
    <scope>NUCLEOTIDE SEQUENCE [LARGE SCALE GENOMIC DNA]</scope>
    <source>
        <strain evidence="2 3">JCM 6242</strain>
    </source>
</reference>
<dbReference type="SUPFAM" id="SSF50800">
    <property type="entry name" value="PK beta-barrel domain-like"/>
    <property type="match status" value="1"/>
</dbReference>
<keyword evidence="3" id="KW-1185">Reference proteome</keyword>
<dbReference type="Gene3D" id="2.40.33.20">
    <property type="entry name" value="PK beta-barrel domain-like"/>
    <property type="match status" value="1"/>
</dbReference>
<dbReference type="Proteomes" id="UP001500831">
    <property type="component" value="Unassembled WGS sequence"/>
</dbReference>
<dbReference type="PANTHER" id="PTHR30212">
    <property type="entry name" value="PROTEIN YIIM"/>
    <property type="match status" value="1"/>
</dbReference>
<evidence type="ECO:0000259" key="1">
    <source>
        <dbReference type="PROSITE" id="PS51340"/>
    </source>
</evidence>
<dbReference type="InterPro" id="IPR052353">
    <property type="entry name" value="Benzoxazolinone_Detox_Enz"/>
</dbReference>
<accession>A0ABN3VRW5</accession>
<dbReference type="Pfam" id="PF03473">
    <property type="entry name" value="MOSC"/>
    <property type="match status" value="1"/>
</dbReference>
<proteinExistence type="predicted"/>
<dbReference type="PROSITE" id="PS51340">
    <property type="entry name" value="MOSC"/>
    <property type="match status" value="1"/>
</dbReference>
<name>A0ABN3VRW5_9ACTN</name>